<proteinExistence type="predicted"/>
<accession>A0A9D3ZKZ7</accession>
<sequence length="80" mass="9072">MIYGNRLFETPILIQDRKESSASPKRETIQEAEVNVILLTSGSDNPKLGTKALTRIVREVQKGVFEVRMRRLVRCSRLGA</sequence>
<gene>
    <name evidence="1" type="ORF">J1N35_036626</name>
</gene>
<reference evidence="1 2" key="1">
    <citation type="journal article" date="2021" name="Plant Biotechnol. J.">
        <title>Multi-omics assisted identification of the key and species-specific regulatory components of drought-tolerant mechanisms in Gossypium stocksii.</title>
        <authorList>
            <person name="Yu D."/>
            <person name="Ke L."/>
            <person name="Zhang D."/>
            <person name="Wu Y."/>
            <person name="Sun Y."/>
            <person name="Mei J."/>
            <person name="Sun J."/>
            <person name="Sun Y."/>
        </authorList>
    </citation>
    <scope>NUCLEOTIDE SEQUENCE [LARGE SCALE GENOMIC DNA]</scope>
    <source>
        <strain evidence="2">cv. E1</strain>
        <tissue evidence="1">Leaf</tissue>
    </source>
</reference>
<organism evidence="1 2">
    <name type="scientific">Gossypium stocksii</name>
    <dbReference type="NCBI Taxonomy" id="47602"/>
    <lineage>
        <taxon>Eukaryota</taxon>
        <taxon>Viridiplantae</taxon>
        <taxon>Streptophyta</taxon>
        <taxon>Embryophyta</taxon>
        <taxon>Tracheophyta</taxon>
        <taxon>Spermatophyta</taxon>
        <taxon>Magnoliopsida</taxon>
        <taxon>eudicotyledons</taxon>
        <taxon>Gunneridae</taxon>
        <taxon>Pentapetalae</taxon>
        <taxon>rosids</taxon>
        <taxon>malvids</taxon>
        <taxon>Malvales</taxon>
        <taxon>Malvaceae</taxon>
        <taxon>Malvoideae</taxon>
        <taxon>Gossypium</taxon>
    </lineage>
</organism>
<evidence type="ECO:0000313" key="1">
    <source>
        <dbReference type="EMBL" id="KAH1045842.1"/>
    </source>
</evidence>
<protein>
    <submittedName>
        <fullName evidence="1">Uncharacterized protein</fullName>
    </submittedName>
</protein>
<dbReference type="Proteomes" id="UP000828251">
    <property type="component" value="Unassembled WGS sequence"/>
</dbReference>
<comment type="caution">
    <text evidence="1">The sequence shown here is derived from an EMBL/GenBank/DDBJ whole genome shotgun (WGS) entry which is preliminary data.</text>
</comment>
<keyword evidence="2" id="KW-1185">Reference proteome</keyword>
<dbReference type="AlphaFoldDB" id="A0A9D3ZKZ7"/>
<evidence type="ECO:0000313" key="2">
    <source>
        <dbReference type="Proteomes" id="UP000828251"/>
    </source>
</evidence>
<name>A0A9D3ZKZ7_9ROSI</name>
<dbReference type="EMBL" id="JAIQCV010000011">
    <property type="protein sequence ID" value="KAH1045842.1"/>
    <property type="molecule type" value="Genomic_DNA"/>
</dbReference>